<dbReference type="PANTHER" id="PTHR43226">
    <property type="entry name" value="XAA-PRO AMINOPEPTIDASE 3"/>
    <property type="match status" value="1"/>
</dbReference>
<evidence type="ECO:0000256" key="2">
    <source>
        <dbReference type="ARBA" id="ARBA00001936"/>
    </source>
</evidence>
<keyword evidence="9" id="KW-0645">Protease</keyword>
<dbReference type="RefSeq" id="WP_188958103.1">
    <property type="nucleotide sequence ID" value="NZ_BMIB01000006.1"/>
</dbReference>
<proteinExistence type="inferred from homology"/>
<dbReference type="EC" id="3.4.11.9" evidence="4"/>
<comment type="caution">
    <text evidence="9">The sequence shown here is derived from an EMBL/GenBank/DDBJ whole genome shotgun (WGS) entry which is preliminary data.</text>
</comment>
<gene>
    <name evidence="9" type="ORF">GCM10011379_51940</name>
</gene>
<dbReference type="GO" id="GO:0070006">
    <property type="term" value="F:metalloaminopeptidase activity"/>
    <property type="evidence" value="ECO:0007669"/>
    <property type="project" value="InterPro"/>
</dbReference>
<keyword evidence="6" id="KW-0378">Hydrolase</keyword>
<comment type="similarity">
    <text evidence="3">Belongs to the peptidase M24B family.</text>
</comment>
<evidence type="ECO:0000256" key="3">
    <source>
        <dbReference type="ARBA" id="ARBA00008766"/>
    </source>
</evidence>
<dbReference type="SUPFAM" id="SSF55920">
    <property type="entry name" value="Creatinase/aminopeptidase"/>
    <property type="match status" value="1"/>
</dbReference>
<evidence type="ECO:0000259" key="8">
    <source>
        <dbReference type="SMART" id="SM01011"/>
    </source>
</evidence>
<protein>
    <recommendedName>
        <fullName evidence="4">Xaa-Pro aminopeptidase</fullName>
        <ecNumber evidence="4">3.4.11.9</ecNumber>
    </recommendedName>
</protein>
<dbReference type="Pfam" id="PF00557">
    <property type="entry name" value="Peptidase_M24"/>
    <property type="match status" value="1"/>
</dbReference>
<keyword evidence="9" id="KW-0031">Aminopeptidase</keyword>
<feature type="domain" description="Aminopeptidase P N-terminal" evidence="8">
    <location>
        <begin position="2"/>
        <end position="134"/>
    </location>
</feature>
<dbReference type="GO" id="GO:0006508">
    <property type="term" value="P:proteolysis"/>
    <property type="evidence" value="ECO:0007669"/>
    <property type="project" value="TreeGrafter"/>
</dbReference>
<evidence type="ECO:0000256" key="4">
    <source>
        <dbReference type="ARBA" id="ARBA00012574"/>
    </source>
</evidence>
<accession>A0A917MYU0</accession>
<dbReference type="GO" id="GO:0005829">
    <property type="term" value="C:cytosol"/>
    <property type="evidence" value="ECO:0007669"/>
    <property type="project" value="TreeGrafter"/>
</dbReference>
<dbReference type="Pfam" id="PF05195">
    <property type="entry name" value="AMP_N"/>
    <property type="match status" value="1"/>
</dbReference>
<dbReference type="EMBL" id="BMIB01000006">
    <property type="protein sequence ID" value="GGH80692.1"/>
    <property type="molecule type" value="Genomic_DNA"/>
</dbReference>
<keyword evidence="5" id="KW-0479">Metal-binding</keyword>
<dbReference type="InterPro" id="IPR029149">
    <property type="entry name" value="Creatin/AminoP/Spt16_N"/>
</dbReference>
<dbReference type="SUPFAM" id="SSF53092">
    <property type="entry name" value="Creatinase/prolidase N-terminal domain"/>
    <property type="match status" value="1"/>
</dbReference>
<dbReference type="InterPro" id="IPR007865">
    <property type="entry name" value="Aminopep_P_N"/>
</dbReference>
<dbReference type="Proteomes" id="UP000627292">
    <property type="component" value="Unassembled WGS sequence"/>
</dbReference>
<reference evidence="9" key="1">
    <citation type="journal article" date="2014" name="Int. J. Syst. Evol. Microbiol.">
        <title>Complete genome sequence of Corynebacterium casei LMG S-19264T (=DSM 44701T), isolated from a smear-ripened cheese.</title>
        <authorList>
            <consortium name="US DOE Joint Genome Institute (JGI-PGF)"/>
            <person name="Walter F."/>
            <person name="Albersmeier A."/>
            <person name="Kalinowski J."/>
            <person name="Ruckert C."/>
        </authorList>
    </citation>
    <scope>NUCLEOTIDE SEQUENCE</scope>
    <source>
        <strain evidence="9">CGMCC 1.15290</strain>
    </source>
</reference>
<dbReference type="AlphaFoldDB" id="A0A917MYU0"/>
<dbReference type="Gene3D" id="3.40.350.10">
    <property type="entry name" value="Creatinase/prolidase N-terminal domain"/>
    <property type="match status" value="1"/>
</dbReference>
<dbReference type="PANTHER" id="PTHR43226:SF4">
    <property type="entry name" value="XAA-PRO AMINOPEPTIDASE 3"/>
    <property type="match status" value="1"/>
</dbReference>
<evidence type="ECO:0000313" key="10">
    <source>
        <dbReference type="Proteomes" id="UP000627292"/>
    </source>
</evidence>
<evidence type="ECO:0000313" key="9">
    <source>
        <dbReference type="EMBL" id="GGH80692.1"/>
    </source>
</evidence>
<evidence type="ECO:0000256" key="5">
    <source>
        <dbReference type="ARBA" id="ARBA00022723"/>
    </source>
</evidence>
<keyword evidence="10" id="KW-1185">Reference proteome</keyword>
<evidence type="ECO:0000256" key="1">
    <source>
        <dbReference type="ARBA" id="ARBA00001424"/>
    </source>
</evidence>
<dbReference type="InterPro" id="IPR036005">
    <property type="entry name" value="Creatinase/aminopeptidase-like"/>
</dbReference>
<sequence>MFTKDIYTARRQKLQAGVGNGLVILPGNEEIGMNYRHNTYHFRQDSTFLYYTGINRPGLVYILDIDNNKEIILGNEPTIDDIVWTGPLETLQQQADKAGITQSGPLSALQPLLDKALSAGQTIHFTPPYRADTTAQLSGWLQIPYAQVNSRASVTLIKAIVAQRAIKSAEELAEIEKGVNTTAAMQLAAITGARPGSSEIEVAGKLQGIAISAGGNLSFPTILTVNGQILHNHFSETIMQEGQMALCDCGAETAMRYAGDLTRTFPVGKRFTDTQREVHDIVLQAQLAAIAALKPGVLFRDVHFIACEQLVDGLKGLGLMQGDTKEAVAAGAHTLFFQCGLGHMLGLDVHDMENLGEAYVGYTDDLKKSTEFGLKSLRLGRALEPGFVVTIEPGVYVIPELIDMWQAKNHLPQFINYNKVNAFRNFGGIRIEDDFVITGTGSRLLGNPLAKTWQEMEALK</sequence>
<organism evidence="9 10">
    <name type="scientific">Filimonas zeae</name>
    <dbReference type="NCBI Taxonomy" id="1737353"/>
    <lineage>
        <taxon>Bacteria</taxon>
        <taxon>Pseudomonadati</taxon>
        <taxon>Bacteroidota</taxon>
        <taxon>Chitinophagia</taxon>
        <taxon>Chitinophagales</taxon>
        <taxon>Chitinophagaceae</taxon>
        <taxon>Filimonas</taxon>
    </lineage>
</organism>
<dbReference type="GO" id="GO:0030145">
    <property type="term" value="F:manganese ion binding"/>
    <property type="evidence" value="ECO:0007669"/>
    <property type="project" value="InterPro"/>
</dbReference>
<dbReference type="SMART" id="SM01011">
    <property type="entry name" value="AMP_N"/>
    <property type="match status" value="1"/>
</dbReference>
<dbReference type="Gene3D" id="3.90.230.10">
    <property type="entry name" value="Creatinase/methionine aminopeptidase superfamily"/>
    <property type="match status" value="1"/>
</dbReference>
<evidence type="ECO:0000256" key="6">
    <source>
        <dbReference type="ARBA" id="ARBA00022801"/>
    </source>
</evidence>
<comment type="catalytic activity">
    <reaction evidence="1">
        <text>Release of any N-terminal amino acid, including proline, that is linked to proline, even from a dipeptide or tripeptide.</text>
        <dbReference type="EC" id="3.4.11.9"/>
    </reaction>
</comment>
<dbReference type="InterPro" id="IPR052433">
    <property type="entry name" value="X-Pro_dipept-like"/>
</dbReference>
<keyword evidence="7" id="KW-0464">Manganese</keyword>
<dbReference type="InterPro" id="IPR000994">
    <property type="entry name" value="Pept_M24"/>
</dbReference>
<comment type="cofactor">
    <cofactor evidence="2">
        <name>Mn(2+)</name>
        <dbReference type="ChEBI" id="CHEBI:29035"/>
    </cofactor>
</comment>
<reference evidence="9" key="2">
    <citation type="submission" date="2020-09" db="EMBL/GenBank/DDBJ databases">
        <authorList>
            <person name="Sun Q."/>
            <person name="Zhou Y."/>
        </authorList>
    </citation>
    <scope>NUCLEOTIDE SEQUENCE</scope>
    <source>
        <strain evidence="9">CGMCC 1.15290</strain>
    </source>
</reference>
<name>A0A917MYU0_9BACT</name>
<evidence type="ECO:0000256" key="7">
    <source>
        <dbReference type="ARBA" id="ARBA00023211"/>
    </source>
</evidence>